<dbReference type="CDD" id="cd16032">
    <property type="entry name" value="choline-sulfatase"/>
    <property type="match status" value="1"/>
</dbReference>
<dbReference type="NCBIfam" id="TIGR03417">
    <property type="entry name" value="chol_sulfatase"/>
    <property type="match status" value="1"/>
</dbReference>
<dbReference type="InterPro" id="IPR025863">
    <property type="entry name" value="Choline_sulf_C_dom"/>
</dbReference>
<dbReference type="InterPro" id="IPR024607">
    <property type="entry name" value="Sulfatase_CS"/>
</dbReference>
<organism evidence="6 7">
    <name type="scientific">Acidisoma silvae</name>
    <dbReference type="NCBI Taxonomy" id="2802396"/>
    <lineage>
        <taxon>Bacteria</taxon>
        <taxon>Pseudomonadati</taxon>
        <taxon>Pseudomonadota</taxon>
        <taxon>Alphaproteobacteria</taxon>
        <taxon>Acetobacterales</taxon>
        <taxon>Acidocellaceae</taxon>
        <taxon>Acidisoma</taxon>
    </lineage>
</organism>
<accession>A0A963YT66</accession>
<dbReference type="EMBL" id="JAESVB010000007">
    <property type="protein sequence ID" value="MCB8876607.1"/>
    <property type="molecule type" value="Genomic_DNA"/>
</dbReference>
<reference evidence="6" key="1">
    <citation type="journal article" date="2021" name="Microorganisms">
        <title>Acidisoma silvae sp. nov. and Acidisomacellulosilytica sp. nov., Two Acidophilic Bacteria Isolated from Decaying Wood, Hydrolyzing Cellulose and Producing Poly-3-hydroxybutyrate.</title>
        <authorList>
            <person name="Mieszkin S."/>
            <person name="Pouder E."/>
            <person name="Uroz S."/>
            <person name="Simon-Colin C."/>
            <person name="Alain K."/>
        </authorList>
    </citation>
    <scope>NUCLEOTIDE SEQUENCE</scope>
    <source>
        <strain evidence="6">HW T2.11</strain>
    </source>
</reference>
<evidence type="ECO:0000259" key="5">
    <source>
        <dbReference type="Pfam" id="PF12411"/>
    </source>
</evidence>
<name>A0A963YT66_9PROT</name>
<keyword evidence="3 6" id="KW-0378">Hydrolase</keyword>
<evidence type="ECO:0000256" key="3">
    <source>
        <dbReference type="ARBA" id="ARBA00022801"/>
    </source>
</evidence>
<dbReference type="FunFam" id="3.40.720.10:FF:000032">
    <property type="entry name" value="Choline sulfatase"/>
    <property type="match status" value="1"/>
</dbReference>
<reference evidence="6" key="2">
    <citation type="submission" date="2021-01" db="EMBL/GenBank/DDBJ databases">
        <authorList>
            <person name="Mieszkin S."/>
            <person name="Pouder E."/>
            <person name="Alain K."/>
        </authorList>
    </citation>
    <scope>NUCLEOTIDE SEQUENCE</scope>
    <source>
        <strain evidence="6">HW T2.11</strain>
    </source>
</reference>
<evidence type="ECO:0000313" key="7">
    <source>
        <dbReference type="Proteomes" id="UP000708298"/>
    </source>
</evidence>
<dbReference type="RefSeq" id="WP_227322268.1">
    <property type="nucleotide sequence ID" value="NZ_JAESVB010000007.1"/>
</dbReference>
<evidence type="ECO:0000313" key="6">
    <source>
        <dbReference type="EMBL" id="MCB8876607.1"/>
    </source>
</evidence>
<keyword evidence="7" id="KW-1185">Reference proteome</keyword>
<dbReference type="GO" id="GO:0005737">
    <property type="term" value="C:cytoplasm"/>
    <property type="evidence" value="ECO:0007669"/>
    <property type="project" value="TreeGrafter"/>
</dbReference>
<evidence type="ECO:0000256" key="2">
    <source>
        <dbReference type="ARBA" id="ARBA00022723"/>
    </source>
</evidence>
<protein>
    <submittedName>
        <fullName evidence="6">Choline-sulfatase</fullName>
        <ecNumber evidence="6">3.1.6.6</ecNumber>
    </submittedName>
</protein>
<dbReference type="InterPro" id="IPR000917">
    <property type="entry name" value="Sulfatase_N"/>
</dbReference>
<dbReference type="PANTHER" id="PTHR45953">
    <property type="entry name" value="IDURONATE 2-SULFATASE"/>
    <property type="match status" value="1"/>
</dbReference>
<feature type="domain" description="Choline sulfatase enzyme C-terminal" evidence="5">
    <location>
        <begin position="458"/>
        <end position="509"/>
    </location>
</feature>
<dbReference type="Gene3D" id="3.40.720.10">
    <property type="entry name" value="Alkaline Phosphatase, subunit A"/>
    <property type="match status" value="1"/>
</dbReference>
<dbReference type="PANTHER" id="PTHR45953:SF1">
    <property type="entry name" value="IDURONATE 2-SULFATASE"/>
    <property type="match status" value="1"/>
</dbReference>
<comment type="caution">
    <text evidence="6">The sequence shown here is derived from an EMBL/GenBank/DDBJ whole genome shotgun (WGS) entry which is preliminary data.</text>
</comment>
<dbReference type="EC" id="3.1.6.6" evidence="6"/>
<dbReference type="GO" id="GO:0047753">
    <property type="term" value="F:choline-sulfatase activity"/>
    <property type="evidence" value="ECO:0007669"/>
    <property type="project" value="UniProtKB-EC"/>
</dbReference>
<dbReference type="PROSITE" id="PS00149">
    <property type="entry name" value="SULFATASE_2"/>
    <property type="match status" value="1"/>
</dbReference>
<evidence type="ECO:0000256" key="1">
    <source>
        <dbReference type="ARBA" id="ARBA00008779"/>
    </source>
</evidence>
<dbReference type="InterPro" id="IPR017850">
    <property type="entry name" value="Alkaline_phosphatase_core_sf"/>
</dbReference>
<dbReference type="Pfam" id="PF00884">
    <property type="entry name" value="Sulfatase"/>
    <property type="match status" value="1"/>
</dbReference>
<sequence>MAMQKGLSVTQRPNILILMADQMTAGALPAYGNTVAKTPHLDRLAAEGVIFDAAYCNSPLCAPSRAILMSGRLPSSTGAYDNAVEFPSQSPTFAHYLRAAGYRTILAGKMHFCGPDQLHGFEERLTTDIYPADFGWTPDWTHFDTRLDWYHNMDSVTQAGRCVRTNQMDFDDEVGFAARQKIYDMARDKDDRPFCMIVSMTHPHDPFTMADPYWSRYAEAEIDMPKVDAAAAGNDPHADRLRHVCAQDAQTITEQNVRDARHAYYAACSYFDDHVGSIMGALRDSEFADNTITIVIADHGEMLGERGLWFKMNFYEGASRIPLIMHAPGRFQPHRVAAPVSLVDILPTLAAVAGGGQEPDYATDHDGRSLLPYAMGADDAGDVIGEYCAEGVVAPMVMIRRGVLKYIHCPTDPDRFYDLSKDPLELDNIAARDPDDARLVAMRAEAATRWDLPSLHAQVLASQKRRHLVSRALQKGQQTSWDFQPVRDASQMYMRNHMKLDDLEAMARFPPVAARD</sequence>
<dbReference type="InterPro" id="IPR017785">
    <property type="entry name" value="Choline-sulfatase"/>
</dbReference>
<dbReference type="GO" id="GO:0046872">
    <property type="term" value="F:metal ion binding"/>
    <property type="evidence" value="ECO:0007669"/>
    <property type="project" value="UniProtKB-KW"/>
</dbReference>
<dbReference type="SUPFAM" id="SSF53649">
    <property type="entry name" value="Alkaline phosphatase-like"/>
    <property type="match status" value="1"/>
</dbReference>
<dbReference type="AlphaFoldDB" id="A0A963YT66"/>
<comment type="similarity">
    <text evidence="1">Belongs to the sulfatase family.</text>
</comment>
<evidence type="ECO:0000259" key="4">
    <source>
        <dbReference type="Pfam" id="PF00884"/>
    </source>
</evidence>
<proteinExistence type="inferred from homology"/>
<feature type="domain" description="Sulfatase N-terminal" evidence="4">
    <location>
        <begin position="13"/>
        <end position="354"/>
    </location>
</feature>
<dbReference type="Pfam" id="PF12411">
    <property type="entry name" value="Choline_sulf_C"/>
    <property type="match status" value="1"/>
</dbReference>
<dbReference type="Proteomes" id="UP000708298">
    <property type="component" value="Unassembled WGS sequence"/>
</dbReference>
<gene>
    <name evidence="6" type="primary">betC</name>
    <name evidence="6" type="ORF">ASILVAE211_15550</name>
</gene>
<keyword evidence="2" id="KW-0479">Metal-binding</keyword>